<dbReference type="AlphaFoldDB" id="A0A151U902"/>
<keyword evidence="2" id="KW-1185">Reference proteome</keyword>
<name>A0A151U902_CAJCA</name>
<accession>A0A151U902</accession>
<protein>
    <submittedName>
        <fullName evidence="1">Uncharacterized protein</fullName>
    </submittedName>
</protein>
<evidence type="ECO:0000313" key="2">
    <source>
        <dbReference type="Proteomes" id="UP000075243"/>
    </source>
</evidence>
<evidence type="ECO:0000313" key="1">
    <source>
        <dbReference type="EMBL" id="KYP75804.1"/>
    </source>
</evidence>
<dbReference type="EMBL" id="CM003603">
    <property type="protein sequence ID" value="KYP75804.1"/>
    <property type="molecule type" value="Genomic_DNA"/>
</dbReference>
<gene>
    <name evidence="1" type="ORF">KK1_020010</name>
</gene>
<proteinExistence type="predicted"/>
<organism evidence="1 2">
    <name type="scientific">Cajanus cajan</name>
    <name type="common">Pigeon pea</name>
    <name type="synonym">Cajanus indicus</name>
    <dbReference type="NCBI Taxonomy" id="3821"/>
    <lineage>
        <taxon>Eukaryota</taxon>
        <taxon>Viridiplantae</taxon>
        <taxon>Streptophyta</taxon>
        <taxon>Embryophyta</taxon>
        <taxon>Tracheophyta</taxon>
        <taxon>Spermatophyta</taxon>
        <taxon>Magnoliopsida</taxon>
        <taxon>eudicotyledons</taxon>
        <taxon>Gunneridae</taxon>
        <taxon>Pentapetalae</taxon>
        <taxon>rosids</taxon>
        <taxon>fabids</taxon>
        <taxon>Fabales</taxon>
        <taxon>Fabaceae</taxon>
        <taxon>Papilionoideae</taxon>
        <taxon>50 kb inversion clade</taxon>
        <taxon>NPAAA clade</taxon>
        <taxon>indigoferoid/millettioid clade</taxon>
        <taxon>Phaseoleae</taxon>
        <taxon>Cajanus</taxon>
    </lineage>
</organism>
<dbReference type="Proteomes" id="UP000075243">
    <property type="component" value="Chromosome 1"/>
</dbReference>
<sequence length="124" mass="14059">MEGPSGMIRKAENKGNLHDICIYHNAPCIHHLMFVANCFLVFGASECEASEVVIILKVFKGASGETINLEKLEVFFNRNLLLNLAMPGKQAWRLLSNLHSLVTCLCNERYYPNNNFNLCHLSYK</sequence>
<dbReference type="Gramene" id="C.cajan_19441.t">
    <property type="protein sequence ID" value="C.cajan_19441.t"/>
    <property type="gene ID" value="C.cajan_19441"/>
</dbReference>
<reference evidence="1 2" key="1">
    <citation type="journal article" date="2012" name="Nat. Biotechnol.">
        <title>Draft genome sequence of pigeonpea (Cajanus cajan), an orphan legume crop of resource-poor farmers.</title>
        <authorList>
            <person name="Varshney R.K."/>
            <person name="Chen W."/>
            <person name="Li Y."/>
            <person name="Bharti A.K."/>
            <person name="Saxena R.K."/>
            <person name="Schlueter J.A."/>
            <person name="Donoghue M.T."/>
            <person name="Azam S."/>
            <person name="Fan G."/>
            <person name="Whaley A.M."/>
            <person name="Farmer A.D."/>
            <person name="Sheridan J."/>
            <person name="Iwata A."/>
            <person name="Tuteja R."/>
            <person name="Penmetsa R.V."/>
            <person name="Wu W."/>
            <person name="Upadhyaya H.D."/>
            <person name="Yang S.P."/>
            <person name="Shah T."/>
            <person name="Saxena K.B."/>
            <person name="Michael T."/>
            <person name="McCombie W.R."/>
            <person name="Yang B."/>
            <person name="Zhang G."/>
            <person name="Yang H."/>
            <person name="Wang J."/>
            <person name="Spillane C."/>
            <person name="Cook D.R."/>
            <person name="May G.D."/>
            <person name="Xu X."/>
            <person name="Jackson S.A."/>
        </authorList>
    </citation>
    <scope>NUCLEOTIDE SEQUENCE [LARGE SCALE GENOMIC DNA]</scope>
    <source>
        <strain evidence="2">cv. Asha</strain>
    </source>
</reference>